<accession>A0A8K0HCV9</accession>
<name>A0A8K0HCV9_9ROSA</name>
<feature type="domain" description="Protein kinase" evidence="4">
    <location>
        <begin position="92"/>
        <end position="384"/>
    </location>
</feature>
<dbReference type="PANTHER" id="PTHR27005">
    <property type="entry name" value="WALL-ASSOCIATED RECEPTOR KINASE-LIKE 21"/>
    <property type="match status" value="1"/>
</dbReference>
<dbReference type="SUPFAM" id="SSF56112">
    <property type="entry name" value="Protein kinase-like (PK-like)"/>
    <property type="match status" value="1"/>
</dbReference>
<keyword evidence="1" id="KW-0547">Nucleotide-binding</keyword>
<dbReference type="Proteomes" id="UP000796880">
    <property type="component" value="Unassembled WGS sequence"/>
</dbReference>
<evidence type="ECO:0000256" key="1">
    <source>
        <dbReference type="ARBA" id="ARBA00022741"/>
    </source>
</evidence>
<dbReference type="Gene3D" id="1.10.510.10">
    <property type="entry name" value="Transferase(Phosphotransferase) domain 1"/>
    <property type="match status" value="1"/>
</dbReference>
<dbReference type="InterPro" id="IPR011009">
    <property type="entry name" value="Kinase-like_dom_sf"/>
</dbReference>
<feature type="region of interest" description="Disordered" evidence="3">
    <location>
        <begin position="1"/>
        <end position="43"/>
    </location>
</feature>
<dbReference type="GO" id="GO:0007166">
    <property type="term" value="P:cell surface receptor signaling pathway"/>
    <property type="evidence" value="ECO:0007669"/>
    <property type="project" value="InterPro"/>
</dbReference>
<dbReference type="EMBL" id="VOIH02000003">
    <property type="protein sequence ID" value="KAF3450267.1"/>
    <property type="molecule type" value="Genomic_DNA"/>
</dbReference>
<dbReference type="GO" id="GO:0004674">
    <property type="term" value="F:protein serine/threonine kinase activity"/>
    <property type="evidence" value="ECO:0007669"/>
    <property type="project" value="TreeGrafter"/>
</dbReference>
<sequence>MCKSNSRCSRTKPNHPNIASPADESVPSDPQRPTFSASSSFEQSISNTSSAQYASTSSYKLSSGTSFSSRTSLSSLRESLPETPSAMLVLQISLSNATETGRCSKVRVTIYKSAESAHAPYFTWCKHSNVRDCSFTNMLGNEEKRGDQTERECRRTKKSHKQLSPSRVVGQGGYGIVYKGILPTNRDRIPLLVYEFINNGSLLHHIHKNDGQEKSPISWELRLKIATETAGAVAYLHYATSTPIIHRNVKTGNILLDEKFTPKVSDFGASRSRIHAFEPAHRKSDVNSFGVVLAELLTGKKVLCFDRPENERNLATLFVSSMEEDRLFQIVDGDIVNEENVETLKYVANLAIRCLRIRSEERPKMKEVAMELEGLRALEMHQWGKVDMCSQDTELLTRQSSNPYAIDYGGPCDSSAGILSTSTVGYDDSR</sequence>
<gene>
    <name evidence="5" type="ORF">FNV43_RR06347</name>
</gene>
<feature type="compositionally biased region" description="Basic and acidic residues" evidence="3">
    <location>
        <begin position="143"/>
        <end position="153"/>
    </location>
</feature>
<feature type="region of interest" description="Disordered" evidence="3">
    <location>
        <begin position="143"/>
        <end position="162"/>
    </location>
</feature>
<evidence type="ECO:0000259" key="4">
    <source>
        <dbReference type="PROSITE" id="PS50011"/>
    </source>
</evidence>
<protein>
    <recommendedName>
        <fullName evidence="4">Protein kinase domain-containing protein</fullName>
    </recommendedName>
</protein>
<dbReference type="PROSITE" id="PS50011">
    <property type="entry name" value="PROTEIN_KINASE_DOM"/>
    <property type="match status" value="1"/>
</dbReference>
<evidence type="ECO:0000256" key="3">
    <source>
        <dbReference type="SAM" id="MobiDB-lite"/>
    </source>
</evidence>
<proteinExistence type="predicted"/>
<comment type="caution">
    <text evidence="5">The sequence shown here is derived from an EMBL/GenBank/DDBJ whole genome shotgun (WGS) entry which is preliminary data.</text>
</comment>
<evidence type="ECO:0000256" key="2">
    <source>
        <dbReference type="ARBA" id="ARBA00022840"/>
    </source>
</evidence>
<dbReference type="AlphaFoldDB" id="A0A8K0HCV9"/>
<reference evidence="5" key="1">
    <citation type="submission" date="2020-03" db="EMBL/GenBank/DDBJ databases">
        <title>A high-quality chromosome-level genome assembly of a woody plant with both climbing and erect habits, Rhamnella rubrinervis.</title>
        <authorList>
            <person name="Lu Z."/>
            <person name="Yang Y."/>
            <person name="Zhu X."/>
            <person name="Sun Y."/>
        </authorList>
    </citation>
    <scope>NUCLEOTIDE SEQUENCE</scope>
    <source>
        <strain evidence="5">BYM</strain>
        <tissue evidence="5">Leaf</tissue>
    </source>
</reference>
<dbReference type="GO" id="GO:0005524">
    <property type="term" value="F:ATP binding"/>
    <property type="evidence" value="ECO:0007669"/>
    <property type="project" value="UniProtKB-KW"/>
</dbReference>
<evidence type="ECO:0000313" key="5">
    <source>
        <dbReference type="EMBL" id="KAF3450267.1"/>
    </source>
</evidence>
<keyword evidence="2" id="KW-0067">ATP-binding</keyword>
<dbReference type="Pfam" id="PF07714">
    <property type="entry name" value="PK_Tyr_Ser-Thr"/>
    <property type="match status" value="1"/>
</dbReference>
<dbReference type="OrthoDB" id="4062651at2759"/>
<dbReference type="GO" id="GO:0005886">
    <property type="term" value="C:plasma membrane"/>
    <property type="evidence" value="ECO:0007669"/>
    <property type="project" value="TreeGrafter"/>
</dbReference>
<dbReference type="InterPro" id="IPR045274">
    <property type="entry name" value="WAK-like"/>
</dbReference>
<keyword evidence="6" id="KW-1185">Reference proteome</keyword>
<dbReference type="PANTHER" id="PTHR27005:SF468">
    <property type="entry name" value="OS01G0310500 PROTEIN"/>
    <property type="match status" value="1"/>
</dbReference>
<organism evidence="5 6">
    <name type="scientific">Rhamnella rubrinervis</name>
    <dbReference type="NCBI Taxonomy" id="2594499"/>
    <lineage>
        <taxon>Eukaryota</taxon>
        <taxon>Viridiplantae</taxon>
        <taxon>Streptophyta</taxon>
        <taxon>Embryophyta</taxon>
        <taxon>Tracheophyta</taxon>
        <taxon>Spermatophyta</taxon>
        <taxon>Magnoliopsida</taxon>
        <taxon>eudicotyledons</taxon>
        <taxon>Gunneridae</taxon>
        <taxon>Pentapetalae</taxon>
        <taxon>rosids</taxon>
        <taxon>fabids</taxon>
        <taxon>Rosales</taxon>
        <taxon>Rhamnaceae</taxon>
        <taxon>rhamnoid group</taxon>
        <taxon>Rhamneae</taxon>
        <taxon>Rhamnella</taxon>
    </lineage>
</organism>
<dbReference type="InterPro" id="IPR001245">
    <property type="entry name" value="Ser-Thr/Tyr_kinase_cat_dom"/>
</dbReference>
<dbReference type="InterPro" id="IPR000719">
    <property type="entry name" value="Prot_kinase_dom"/>
</dbReference>
<evidence type="ECO:0000313" key="6">
    <source>
        <dbReference type="Proteomes" id="UP000796880"/>
    </source>
</evidence>